<dbReference type="PANTHER" id="PTHR30625">
    <property type="entry name" value="PROTEIN TOLQ"/>
    <property type="match status" value="1"/>
</dbReference>
<keyword evidence="6" id="KW-0653">Protein transport</keyword>
<dbReference type="InterPro" id="IPR002898">
    <property type="entry name" value="MotA_ExbB_proton_chnl"/>
</dbReference>
<evidence type="ECO:0000256" key="7">
    <source>
        <dbReference type="SAM" id="Coils"/>
    </source>
</evidence>
<evidence type="ECO:0000313" key="12">
    <source>
        <dbReference type="Proteomes" id="UP000190774"/>
    </source>
</evidence>
<comment type="subcellular location">
    <subcellularLocation>
        <location evidence="1">Cell membrane</location>
        <topology evidence="1">Multi-pass membrane protein</topology>
    </subcellularLocation>
    <subcellularLocation>
        <location evidence="6">Membrane</location>
        <topology evidence="6">Multi-pass membrane protein</topology>
    </subcellularLocation>
</comment>
<keyword evidence="7" id="KW-0175">Coiled coil</keyword>
<dbReference type="OrthoDB" id="5290956at2"/>
<feature type="compositionally biased region" description="Low complexity" evidence="8">
    <location>
        <begin position="60"/>
        <end position="75"/>
    </location>
</feature>
<comment type="similarity">
    <text evidence="6">Belongs to the exbB/tolQ family.</text>
</comment>
<dbReference type="InterPro" id="IPR050790">
    <property type="entry name" value="ExbB/TolQ_transport"/>
</dbReference>
<evidence type="ECO:0000256" key="1">
    <source>
        <dbReference type="ARBA" id="ARBA00004651"/>
    </source>
</evidence>
<keyword evidence="2" id="KW-1003">Cell membrane</keyword>
<dbReference type="GO" id="GO:0017038">
    <property type="term" value="P:protein import"/>
    <property type="evidence" value="ECO:0007669"/>
    <property type="project" value="TreeGrafter"/>
</dbReference>
<evidence type="ECO:0000256" key="6">
    <source>
        <dbReference type="RuleBase" id="RU004057"/>
    </source>
</evidence>
<keyword evidence="12" id="KW-1185">Reference proteome</keyword>
<keyword evidence="6" id="KW-0813">Transport</keyword>
<dbReference type="GO" id="GO:0005886">
    <property type="term" value="C:plasma membrane"/>
    <property type="evidence" value="ECO:0007669"/>
    <property type="project" value="UniProtKB-SubCell"/>
</dbReference>
<accession>A0A1T4YRC8</accession>
<feature type="region of interest" description="Disordered" evidence="8">
    <location>
        <begin position="27"/>
        <end position="88"/>
    </location>
</feature>
<keyword evidence="4 9" id="KW-1133">Transmembrane helix</keyword>
<dbReference type="EMBL" id="FUYE01000016">
    <property type="protein sequence ID" value="SKB04319.1"/>
    <property type="molecule type" value="Genomic_DNA"/>
</dbReference>
<dbReference type="AlphaFoldDB" id="A0A1T4YRC8"/>
<feature type="transmembrane region" description="Helical" evidence="9">
    <location>
        <begin position="293"/>
        <end position="314"/>
    </location>
</feature>
<feature type="transmembrane region" description="Helical" evidence="9">
    <location>
        <begin position="140"/>
        <end position="158"/>
    </location>
</feature>
<sequence>MQLKAEPEMAGKVVRCPGCNSKLSIPANLGGLPPPSGLPSPTGVSAPEGGDYSGDGASYQAPEGAGEEQQQTYYEQHQRARGGWEESDPTNPSLFGSLSIGVIATLAWYGILFPFGVGAYNSPAVNTMDYIHDLFYERTWVNYTETFFFFWAVGILWLKMKKLRHQKDAMFLDILPTDISQEVNSQNVSQFIDHLYGLPSRLRDSMMVNRIRKGLELFEVRQNNGEVSGMLDAQSNIDGARIGGSYSLVKVFLWAIPILGFIGTVLGLSQAIGSMDLTNVSDMDKIMASIGNVTSGLGTAFDTTLLGLVLAMFLNFPMNALSKAEDDNLNNIDAFCNEVLMPRLNDGGGLAGGDTNGMMDVLVKAVANAQKEFLVDLNSLSAKIKEQADNLDKRATAHQERVDAEFAATLNRMREEFSNAVKDSVKTTTDYTRALATGIQGLNNVLTELGSKQVIVQQVQKKGWFSRQ</sequence>
<evidence type="ECO:0000313" key="11">
    <source>
        <dbReference type="EMBL" id="SKB04319.1"/>
    </source>
</evidence>
<evidence type="ECO:0000256" key="5">
    <source>
        <dbReference type="ARBA" id="ARBA00023136"/>
    </source>
</evidence>
<dbReference type="Proteomes" id="UP000190774">
    <property type="component" value="Unassembled WGS sequence"/>
</dbReference>
<evidence type="ECO:0000256" key="2">
    <source>
        <dbReference type="ARBA" id="ARBA00022475"/>
    </source>
</evidence>
<feature type="transmembrane region" description="Helical" evidence="9">
    <location>
        <begin position="251"/>
        <end position="273"/>
    </location>
</feature>
<evidence type="ECO:0000256" key="8">
    <source>
        <dbReference type="SAM" id="MobiDB-lite"/>
    </source>
</evidence>
<name>A0A1T4YRC8_9BACT</name>
<evidence type="ECO:0000256" key="3">
    <source>
        <dbReference type="ARBA" id="ARBA00022692"/>
    </source>
</evidence>
<evidence type="ECO:0000256" key="9">
    <source>
        <dbReference type="SAM" id="Phobius"/>
    </source>
</evidence>
<proteinExistence type="inferred from homology"/>
<feature type="transmembrane region" description="Helical" evidence="9">
    <location>
        <begin position="94"/>
        <end position="120"/>
    </location>
</feature>
<keyword evidence="5 9" id="KW-0472">Membrane</keyword>
<dbReference type="PANTHER" id="PTHR30625:SF11">
    <property type="entry name" value="MOTA_TOLQ_EXBB PROTON CHANNEL DOMAIN-CONTAINING PROTEIN"/>
    <property type="match status" value="1"/>
</dbReference>
<protein>
    <submittedName>
        <fullName evidence="11">MotA/TolQ/ExbB proton channel family protein</fullName>
    </submittedName>
</protein>
<organism evidence="11 12">
    <name type="scientific">Prosthecobacter debontii</name>
    <dbReference type="NCBI Taxonomy" id="48467"/>
    <lineage>
        <taxon>Bacteria</taxon>
        <taxon>Pseudomonadati</taxon>
        <taxon>Verrucomicrobiota</taxon>
        <taxon>Verrucomicrobiia</taxon>
        <taxon>Verrucomicrobiales</taxon>
        <taxon>Verrucomicrobiaceae</taxon>
        <taxon>Prosthecobacter</taxon>
    </lineage>
</organism>
<dbReference type="STRING" id="48467.SAMN02745166_04037"/>
<feature type="coiled-coil region" evidence="7">
    <location>
        <begin position="374"/>
        <end position="401"/>
    </location>
</feature>
<keyword evidence="3 9" id="KW-0812">Transmembrane</keyword>
<dbReference type="Pfam" id="PF01618">
    <property type="entry name" value="MotA_ExbB"/>
    <property type="match status" value="1"/>
</dbReference>
<gene>
    <name evidence="11" type="ORF">SAMN02745166_04037</name>
</gene>
<evidence type="ECO:0000259" key="10">
    <source>
        <dbReference type="Pfam" id="PF01618"/>
    </source>
</evidence>
<feature type="domain" description="MotA/TolQ/ExbB proton channel" evidence="10">
    <location>
        <begin position="209"/>
        <end position="330"/>
    </location>
</feature>
<dbReference type="RefSeq" id="WP_078815186.1">
    <property type="nucleotide sequence ID" value="NZ_FUYE01000016.1"/>
</dbReference>
<evidence type="ECO:0000256" key="4">
    <source>
        <dbReference type="ARBA" id="ARBA00022989"/>
    </source>
</evidence>
<reference evidence="12" key="1">
    <citation type="submission" date="2017-02" db="EMBL/GenBank/DDBJ databases">
        <authorList>
            <person name="Varghese N."/>
            <person name="Submissions S."/>
        </authorList>
    </citation>
    <scope>NUCLEOTIDE SEQUENCE [LARGE SCALE GENOMIC DNA]</scope>
    <source>
        <strain evidence="12">ATCC 700200</strain>
    </source>
</reference>